<evidence type="ECO:0000313" key="8">
    <source>
        <dbReference type="EMBL" id="TQR05956.1"/>
    </source>
</evidence>
<name>A0A544SL87_9BACI</name>
<evidence type="ECO:0000259" key="7">
    <source>
        <dbReference type="Pfam" id="PF00350"/>
    </source>
</evidence>
<dbReference type="EMBL" id="VDGG01000066">
    <property type="protein sequence ID" value="TQR05956.1"/>
    <property type="molecule type" value="Genomic_DNA"/>
</dbReference>
<evidence type="ECO:0000256" key="5">
    <source>
        <dbReference type="ARBA" id="ARBA00023136"/>
    </source>
</evidence>
<dbReference type="InterPro" id="IPR027417">
    <property type="entry name" value="P-loop_NTPase"/>
</dbReference>
<evidence type="ECO:0000256" key="4">
    <source>
        <dbReference type="ARBA" id="ARBA00023134"/>
    </source>
</evidence>
<dbReference type="OrthoDB" id="5477114at2"/>
<dbReference type="AlphaFoldDB" id="A0A544SL87"/>
<dbReference type="SUPFAM" id="SSF52540">
    <property type="entry name" value="P-loop containing nucleoside triphosphate hydrolases"/>
    <property type="match status" value="2"/>
</dbReference>
<dbReference type="GO" id="GO:0003924">
    <property type="term" value="F:GTPase activity"/>
    <property type="evidence" value="ECO:0007669"/>
    <property type="project" value="InterPro"/>
</dbReference>
<dbReference type="InterPro" id="IPR045063">
    <property type="entry name" value="Dynamin_N"/>
</dbReference>
<accession>A0A544SL87</accession>
<feature type="domain" description="Dynamin N-terminal" evidence="7">
    <location>
        <begin position="47"/>
        <end position="202"/>
    </location>
</feature>
<evidence type="ECO:0000256" key="2">
    <source>
        <dbReference type="ARBA" id="ARBA00022741"/>
    </source>
</evidence>
<comment type="caution">
    <text evidence="8">The sequence shown here is derived from an EMBL/GenBank/DDBJ whole genome shotgun (WGS) entry which is preliminary data.</text>
</comment>
<evidence type="ECO:0000256" key="6">
    <source>
        <dbReference type="SAM" id="Coils"/>
    </source>
</evidence>
<organism evidence="8 9">
    <name type="scientific">Psychrobacillus soli</name>
    <dbReference type="NCBI Taxonomy" id="1543965"/>
    <lineage>
        <taxon>Bacteria</taxon>
        <taxon>Bacillati</taxon>
        <taxon>Bacillota</taxon>
        <taxon>Bacilli</taxon>
        <taxon>Bacillales</taxon>
        <taxon>Bacillaceae</taxon>
        <taxon>Psychrobacillus</taxon>
    </lineage>
</organism>
<feature type="domain" description="Dynamin N-terminal" evidence="7">
    <location>
        <begin position="630"/>
        <end position="853"/>
    </location>
</feature>
<sequence length="1199" mass="138847">MVHSADLHNIKEQNALLATLFHEHQDEERYAKAKLFAQKLEQGTFTIAFAGHFSAGKSSMINALVEEQLLPTSPIPTSANIVTVQKTEENYALVHFVDQAPVKFSGEYDIGLVKKYSKDGSQVSQIEIGHESSGLPAGISVMDTPGVDSTDDAHRVSTESALHLADIVFYVMDYNHVQSELNFQFTKQLLHYNENVYLIVNQVDKHREEELSFEAFKQSVANAFLAWSVEPKDIFFTSLKDKTFVHNDFPKVQQIVHHSIDHKEELFITSAKATIEKLEDEHMQFLEDEKETCFETFEEELTKEEWENKEELKKQLELSETHVKLQDASLWKTEFEEGRKSILQNASVMPYEMRDALKTYAEAMQSSFKVGFLNSKKKTEEERANRLQLANELLEKIVETNITAHIKQLMKHMLKNVSLLSDERALEIEQIDFKLPVSILKATLHEGANTTGDAILHYANRVQEAINRFYMRETDGWKDTIATQINEHPMEENEKVEQKILQLNKKLLAIHTIEEMEEKMQAFTKEVKTPSLAIRKERDNLLIEWEKERNAFENAITEYDATELDTEEKAVQIIEEEKQQEVEEVEISPERVLARANKVAEAIEQLPAFKEAASYLKRKASRVEHQQFTIALFGAFSAGKSSFSNALMGELVLPVSPNPTTATINKIHPMSEDHPHNTADVTLKTKQQLLEDVQFAYSMLGVTVSSLKEAFEKAPGVIEQSVTEEVHKSFIVAFHTGYAQYEANLGQTLRVDAEEFRLFVAEESRSCFVDFIDFYYDCALTRLGVTLVDTPGADSINARHTGVAFDYIRNADAVLFVTYFNHAFAKADREFLIQLGRVKDSFELDKMFFVVNAIDLAANEEEEALVKNYVQGELQRFGIRFPRVFGVSSLQALHEKQTNTPLHEGMFQFQESFYQFLEHDLKRMSVNSLEEETIRQQVKLHQMIEQTETNLARKDERLGELRSLEQNIRKRYTNSKGSFIAKEAKQELETLLYYLLQRVYYRFNEFFKEAYNPSLFSNRAANIALEIALKDILNMLRFDIEQELRVTNFRLLQFIQKQLTELEKEEMRVLKDWNESFTYTPHEFENHDLLDFEGPFGQTQKYEQVKSFYKNNKSFFEKNDKEKLRDSLSEQTKVEAESYLNEQQTRLFQWAEQYADMEAEAVRLKWLNDSISQLDAERALLEQEEMLAKWKELYIIISN</sequence>
<keyword evidence="5" id="KW-0472">Membrane</keyword>
<proteinExistence type="predicted"/>
<keyword evidence="3" id="KW-0378">Hydrolase</keyword>
<keyword evidence="4" id="KW-0342">GTP-binding</keyword>
<evidence type="ECO:0000256" key="1">
    <source>
        <dbReference type="ARBA" id="ARBA00004370"/>
    </source>
</evidence>
<dbReference type="GO" id="GO:0005525">
    <property type="term" value="F:GTP binding"/>
    <property type="evidence" value="ECO:0007669"/>
    <property type="project" value="UniProtKB-KW"/>
</dbReference>
<evidence type="ECO:0000313" key="9">
    <source>
        <dbReference type="Proteomes" id="UP000318937"/>
    </source>
</evidence>
<dbReference type="Proteomes" id="UP000318937">
    <property type="component" value="Unassembled WGS sequence"/>
</dbReference>
<dbReference type="RefSeq" id="WP_142609132.1">
    <property type="nucleotide sequence ID" value="NZ_VDGG01000066.1"/>
</dbReference>
<feature type="coiled-coil region" evidence="6">
    <location>
        <begin position="1140"/>
        <end position="1184"/>
    </location>
</feature>
<dbReference type="InterPro" id="IPR027094">
    <property type="entry name" value="Mitofusin_fam"/>
</dbReference>
<reference evidence="8 9" key="1">
    <citation type="submission" date="2019-05" db="EMBL/GenBank/DDBJ databases">
        <title>Psychrobacillus vulpis sp. nov., a new species isolated from feces of a red fox that inhabits in The Tablas de Daimiel Natural Park, Albacete, Spain.</title>
        <authorList>
            <person name="Rodriguez M."/>
            <person name="Reina J.C."/>
            <person name="Bejar V."/>
            <person name="Llamas I."/>
        </authorList>
    </citation>
    <scope>NUCLEOTIDE SEQUENCE [LARGE SCALE GENOMIC DNA]</scope>
    <source>
        <strain evidence="8 9">NHI-2</strain>
    </source>
</reference>
<keyword evidence="9" id="KW-1185">Reference proteome</keyword>
<dbReference type="Gene3D" id="3.40.50.300">
    <property type="entry name" value="P-loop containing nucleotide triphosphate hydrolases"/>
    <property type="match status" value="2"/>
</dbReference>
<dbReference type="GO" id="GO:0016020">
    <property type="term" value="C:membrane"/>
    <property type="evidence" value="ECO:0007669"/>
    <property type="project" value="UniProtKB-SubCell"/>
</dbReference>
<feature type="coiled-coil region" evidence="6">
    <location>
        <begin position="542"/>
        <end position="584"/>
    </location>
</feature>
<comment type="subcellular location">
    <subcellularLocation>
        <location evidence="1">Membrane</location>
    </subcellularLocation>
</comment>
<dbReference type="PANTHER" id="PTHR10465:SF0">
    <property type="entry name" value="SARCALUMENIN"/>
    <property type="match status" value="1"/>
</dbReference>
<protein>
    <submittedName>
        <fullName evidence="8">GTPase</fullName>
    </submittedName>
</protein>
<keyword evidence="2" id="KW-0547">Nucleotide-binding</keyword>
<keyword evidence="6" id="KW-0175">Coiled coil</keyword>
<dbReference type="PANTHER" id="PTHR10465">
    <property type="entry name" value="TRANSMEMBRANE GTPASE FZO1"/>
    <property type="match status" value="1"/>
</dbReference>
<dbReference type="CDD" id="cd09912">
    <property type="entry name" value="DLP_2"/>
    <property type="match status" value="2"/>
</dbReference>
<dbReference type="Pfam" id="PF00350">
    <property type="entry name" value="Dynamin_N"/>
    <property type="match status" value="2"/>
</dbReference>
<evidence type="ECO:0000256" key="3">
    <source>
        <dbReference type="ARBA" id="ARBA00022801"/>
    </source>
</evidence>
<gene>
    <name evidence="8" type="ORF">FG383_19350</name>
</gene>